<protein>
    <submittedName>
        <fullName evidence="2">Uncharacterized protein</fullName>
    </submittedName>
</protein>
<dbReference type="EMBL" id="MU853233">
    <property type="protein sequence ID" value="KAK4121622.1"/>
    <property type="molecule type" value="Genomic_DNA"/>
</dbReference>
<evidence type="ECO:0000313" key="3">
    <source>
        <dbReference type="Proteomes" id="UP001302602"/>
    </source>
</evidence>
<dbReference type="GeneID" id="87822554"/>
<gene>
    <name evidence="2" type="ORF">N657DRAFT_112490</name>
</gene>
<sequence>MEADSPCHGSEPHQPPQPHISRLHLTWGLIRIYRDHITVFILSRRRPTDTVWAHPRERGTERVPRYRQLCLAEQSTANKSVIGARPWSRHETRTPMSWVDVAETSVVPDNNNCYPWFSKDSSVRWKKIDGSQTVVSSPAFKCAMNSSKERSRLFWFGGGVVWEGDHKPISAGAESPNFSDERSRPSQSQTGRASQHSPHEVIFLGWLPGIAQDKDRGFFGLVPTSDL</sequence>
<evidence type="ECO:0000256" key="1">
    <source>
        <dbReference type="SAM" id="MobiDB-lite"/>
    </source>
</evidence>
<organism evidence="2 3">
    <name type="scientific">Parathielavia appendiculata</name>
    <dbReference type="NCBI Taxonomy" id="2587402"/>
    <lineage>
        <taxon>Eukaryota</taxon>
        <taxon>Fungi</taxon>
        <taxon>Dikarya</taxon>
        <taxon>Ascomycota</taxon>
        <taxon>Pezizomycotina</taxon>
        <taxon>Sordariomycetes</taxon>
        <taxon>Sordariomycetidae</taxon>
        <taxon>Sordariales</taxon>
        <taxon>Chaetomiaceae</taxon>
        <taxon>Parathielavia</taxon>
    </lineage>
</organism>
<feature type="region of interest" description="Disordered" evidence="1">
    <location>
        <begin position="167"/>
        <end position="197"/>
    </location>
</feature>
<dbReference type="RefSeq" id="XP_062645393.1">
    <property type="nucleotide sequence ID" value="XM_062785788.1"/>
</dbReference>
<name>A0AAN6TVQ7_9PEZI</name>
<evidence type="ECO:0000313" key="2">
    <source>
        <dbReference type="EMBL" id="KAK4121622.1"/>
    </source>
</evidence>
<comment type="caution">
    <text evidence="2">The sequence shown here is derived from an EMBL/GenBank/DDBJ whole genome shotgun (WGS) entry which is preliminary data.</text>
</comment>
<dbReference type="Proteomes" id="UP001302602">
    <property type="component" value="Unassembled WGS sequence"/>
</dbReference>
<proteinExistence type="predicted"/>
<reference evidence="2" key="2">
    <citation type="submission" date="2023-05" db="EMBL/GenBank/DDBJ databases">
        <authorList>
            <consortium name="Lawrence Berkeley National Laboratory"/>
            <person name="Steindorff A."/>
            <person name="Hensen N."/>
            <person name="Bonometti L."/>
            <person name="Westerberg I."/>
            <person name="Brannstrom I.O."/>
            <person name="Guillou S."/>
            <person name="Cros-Aarteil S."/>
            <person name="Calhoun S."/>
            <person name="Haridas S."/>
            <person name="Kuo A."/>
            <person name="Mondo S."/>
            <person name="Pangilinan J."/>
            <person name="Riley R."/>
            <person name="Labutti K."/>
            <person name="Andreopoulos B."/>
            <person name="Lipzen A."/>
            <person name="Chen C."/>
            <person name="Yanf M."/>
            <person name="Daum C."/>
            <person name="Ng V."/>
            <person name="Clum A."/>
            <person name="Ohm R."/>
            <person name="Martin F."/>
            <person name="Silar P."/>
            <person name="Natvig D."/>
            <person name="Lalanne C."/>
            <person name="Gautier V."/>
            <person name="Ament-Velasquez S.L."/>
            <person name="Kruys A."/>
            <person name="Hutchinson M.I."/>
            <person name="Powell A.J."/>
            <person name="Barry K."/>
            <person name="Miller A.N."/>
            <person name="Grigoriev I.V."/>
            <person name="Debuchy R."/>
            <person name="Gladieux P."/>
            <person name="Thoren M.H."/>
            <person name="Johannesson H."/>
        </authorList>
    </citation>
    <scope>NUCLEOTIDE SEQUENCE</scope>
    <source>
        <strain evidence="2">CBS 731.68</strain>
    </source>
</reference>
<feature type="compositionally biased region" description="Polar residues" evidence="1">
    <location>
        <begin position="185"/>
        <end position="196"/>
    </location>
</feature>
<dbReference type="AlphaFoldDB" id="A0AAN6TVQ7"/>
<keyword evidence="3" id="KW-1185">Reference proteome</keyword>
<reference evidence="2" key="1">
    <citation type="journal article" date="2023" name="Mol. Phylogenet. Evol.">
        <title>Genome-scale phylogeny and comparative genomics of the fungal order Sordariales.</title>
        <authorList>
            <person name="Hensen N."/>
            <person name="Bonometti L."/>
            <person name="Westerberg I."/>
            <person name="Brannstrom I.O."/>
            <person name="Guillou S."/>
            <person name="Cros-Aarteil S."/>
            <person name="Calhoun S."/>
            <person name="Haridas S."/>
            <person name="Kuo A."/>
            <person name="Mondo S."/>
            <person name="Pangilinan J."/>
            <person name="Riley R."/>
            <person name="LaButti K."/>
            <person name="Andreopoulos B."/>
            <person name="Lipzen A."/>
            <person name="Chen C."/>
            <person name="Yan M."/>
            <person name="Daum C."/>
            <person name="Ng V."/>
            <person name="Clum A."/>
            <person name="Steindorff A."/>
            <person name="Ohm R.A."/>
            <person name="Martin F."/>
            <person name="Silar P."/>
            <person name="Natvig D.O."/>
            <person name="Lalanne C."/>
            <person name="Gautier V."/>
            <person name="Ament-Velasquez S.L."/>
            <person name="Kruys A."/>
            <person name="Hutchinson M.I."/>
            <person name="Powell A.J."/>
            <person name="Barry K."/>
            <person name="Miller A.N."/>
            <person name="Grigoriev I.V."/>
            <person name="Debuchy R."/>
            <person name="Gladieux P."/>
            <person name="Hiltunen Thoren M."/>
            <person name="Johannesson H."/>
        </authorList>
    </citation>
    <scope>NUCLEOTIDE SEQUENCE</scope>
    <source>
        <strain evidence="2">CBS 731.68</strain>
    </source>
</reference>
<accession>A0AAN6TVQ7</accession>